<gene>
    <name evidence="2" type="ordered locus">Tbd_2573</name>
</gene>
<evidence type="ECO:0000256" key="1">
    <source>
        <dbReference type="SAM" id="MobiDB-lite"/>
    </source>
</evidence>
<proteinExistence type="predicted"/>
<keyword evidence="3" id="KW-1185">Reference proteome</keyword>
<dbReference type="KEGG" id="tbd:Tbd_2573"/>
<protein>
    <submittedName>
        <fullName evidence="2">Uncharacterized protein</fullName>
    </submittedName>
</protein>
<feature type="compositionally biased region" description="Basic residues" evidence="1">
    <location>
        <begin position="22"/>
        <end position="37"/>
    </location>
</feature>
<evidence type="ECO:0000313" key="2">
    <source>
        <dbReference type="EMBL" id="AAZ98526.1"/>
    </source>
</evidence>
<dbReference type="AlphaFoldDB" id="Q3SFT0"/>
<sequence>MLFGGAVRGEKSKPVLRLARRRALGSSPTHKRPVRRRPGFDLCPLQTRRKSRLPGGSAAKVFEPRPLSKYKSKRGEFFAAHPAASVFGNSGLAGSHFLWLLSFGETKESD</sequence>
<evidence type="ECO:0000313" key="3">
    <source>
        <dbReference type="Proteomes" id="UP000008291"/>
    </source>
</evidence>
<organism evidence="2 3">
    <name type="scientific">Thiobacillus denitrificans (strain ATCC 25259 / T1)</name>
    <dbReference type="NCBI Taxonomy" id="292415"/>
    <lineage>
        <taxon>Bacteria</taxon>
        <taxon>Pseudomonadati</taxon>
        <taxon>Pseudomonadota</taxon>
        <taxon>Betaproteobacteria</taxon>
        <taxon>Nitrosomonadales</taxon>
        <taxon>Thiobacillaceae</taxon>
        <taxon>Thiobacillus</taxon>
    </lineage>
</organism>
<dbReference type="EMBL" id="CP000116">
    <property type="protein sequence ID" value="AAZ98526.1"/>
    <property type="molecule type" value="Genomic_DNA"/>
</dbReference>
<dbReference type="Proteomes" id="UP000008291">
    <property type="component" value="Chromosome"/>
</dbReference>
<accession>Q3SFT0</accession>
<reference evidence="2 3" key="1">
    <citation type="journal article" date="2006" name="J. Bacteriol.">
        <title>The genome sequence of the obligately chemolithoautotrophic, facultatively anaerobic bacterium Thiobacillus denitrificans.</title>
        <authorList>
            <person name="Beller H.R."/>
            <person name="Chain P.S."/>
            <person name="Letain T.E."/>
            <person name="Chakicherla A."/>
            <person name="Larimer F.W."/>
            <person name="Richardson P.M."/>
            <person name="Coleman M.A."/>
            <person name="Wood A.P."/>
            <person name="Kelly D.P."/>
        </authorList>
    </citation>
    <scope>NUCLEOTIDE SEQUENCE [LARGE SCALE GENOMIC DNA]</scope>
    <source>
        <strain evidence="2 3">ATCC 25259</strain>
    </source>
</reference>
<dbReference type="HOGENOM" id="CLU_2169910_0_0_4"/>
<feature type="region of interest" description="Disordered" evidence="1">
    <location>
        <begin position="22"/>
        <end position="41"/>
    </location>
</feature>
<name>Q3SFT0_THIDA</name>